<dbReference type="Gene3D" id="3.30.470.30">
    <property type="entry name" value="DNA ligase/mRNA capping enzyme"/>
    <property type="match status" value="1"/>
</dbReference>
<evidence type="ECO:0000256" key="2">
    <source>
        <dbReference type="ARBA" id="ARBA00022598"/>
    </source>
</evidence>
<evidence type="ECO:0000313" key="4">
    <source>
        <dbReference type="EMBL" id="MCT8989608.1"/>
    </source>
</evidence>
<name>A0A9X2X6P5_9HYPH</name>
<feature type="domain" description="ATP-dependent DNA ligase family profile" evidence="3">
    <location>
        <begin position="117"/>
        <end position="213"/>
    </location>
</feature>
<sequence length="213" mass="24089">MVKWQKSRANPSPAQGVIAPLLPTLVRNVPQGRRWLHEIKWDGYRIGVYLDHDQVRIVTRNLFDWTERFPTIRKAVSKLNATEAVIDGEAIVSDDKGLSRFAAIQQALGRGGRAHDITFVAFDLLRLDGEDLRQKPLEERRALLIGLLGEAMPEGILFSEEIEGDPDQLMTHACRLGLEGIVSKLRDSPYRSGRRMEWVKTKCVMSDEFIAIG</sequence>
<dbReference type="InterPro" id="IPR050191">
    <property type="entry name" value="ATP-dep_DNA_ligase"/>
</dbReference>
<comment type="similarity">
    <text evidence="1">Belongs to the ATP-dependent DNA ligase family.</text>
</comment>
<dbReference type="PANTHER" id="PTHR45674">
    <property type="entry name" value="DNA LIGASE 1/3 FAMILY MEMBER"/>
    <property type="match status" value="1"/>
</dbReference>
<evidence type="ECO:0000313" key="5">
    <source>
        <dbReference type="Proteomes" id="UP001149009"/>
    </source>
</evidence>
<dbReference type="PANTHER" id="PTHR45674:SF4">
    <property type="entry name" value="DNA LIGASE 1"/>
    <property type="match status" value="1"/>
</dbReference>
<dbReference type="GO" id="GO:0006281">
    <property type="term" value="P:DNA repair"/>
    <property type="evidence" value="ECO:0007669"/>
    <property type="project" value="InterPro"/>
</dbReference>
<dbReference type="AlphaFoldDB" id="A0A9X2X6P5"/>
<dbReference type="EMBL" id="JAODNV010000005">
    <property type="protein sequence ID" value="MCT8989608.1"/>
    <property type="molecule type" value="Genomic_DNA"/>
</dbReference>
<dbReference type="GO" id="GO:0006310">
    <property type="term" value="P:DNA recombination"/>
    <property type="evidence" value="ECO:0007669"/>
    <property type="project" value="InterPro"/>
</dbReference>
<keyword evidence="2" id="KW-0436">Ligase</keyword>
<dbReference type="PROSITE" id="PS50160">
    <property type="entry name" value="DNA_LIGASE_A3"/>
    <property type="match status" value="1"/>
</dbReference>
<feature type="non-terminal residue" evidence="4">
    <location>
        <position position="213"/>
    </location>
</feature>
<proteinExistence type="inferred from homology"/>
<dbReference type="GO" id="GO:0003910">
    <property type="term" value="F:DNA ligase (ATP) activity"/>
    <property type="evidence" value="ECO:0007669"/>
    <property type="project" value="InterPro"/>
</dbReference>
<gene>
    <name evidence="4" type="ORF">NYR54_04755</name>
</gene>
<dbReference type="SUPFAM" id="SSF56091">
    <property type="entry name" value="DNA ligase/mRNA capping enzyme, catalytic domain"/>
    <property type="match status" value="1"/>
</dbReference>
<evidence type="ECO:0000256" key="1">
    <source>
        <dbReference type="ARBA" id="ARBA00007572"/>
    </source>
</evidence>
<organism evidence="4 5">
    <name type="scientific">Chelativorans petroleitrophicus</name>
    <dbReference type="NCBI Taxonomy" id="2975484"/>
    <lineage>
        <taxon>Bacteria</taxon>
        <taxon>Pseudomonadati</taxon>
        <taxon>Pseudomonadota</taxon>
        <taxon>Alphaproteobacteria</taxon>
        <taxon>Hyphomicrobiales</taxon>
        <taxon>Phyllobacteriaceae</taxon>
        <taxon>Chelativorans</taxon>
    </lineage>
</organism>
<reference evidence="4" key="1">
    <citation type="submission" date="2022-08" db="EMBL/GenBank/DDBJ databases">
        <title>Chelativorans sichuanense sp. nov., a paraffin oil-degrading bacterium isolated from a mixture of oil-based drill cuttings and paddy soil.</title>
        <authorList>
            <person name="Yu J."/>
            <person name="Liu H."/>
            <person name="Chen Q."/>
        </authorList>
    </citation>
    <scope>NUCLEOTIDE SEQUENCE</scope>
    <source>
        <strain evidence="4">SCAU 2101</strain>
    </source>
</reference>
<keyword evidence="5" id="KW-1185">Reference proteome</keyword>
<accession>A0A9X2X6P5</accession>
<dbReference type="Pfam" id="PF01068">
    <property type="entry name" value="DNA_ligase_A_M"/>
    <property type="match status" value="1"/>
</dbReference>
<dbReference type="InterPro" id="IPR012310">
    <property type="entry name" value="DNA_ligase_ATP-dep_cent"/>
</dbReference>
<dbReference type="CDD" id="cd07906">
    <property type="entry name" value="Adenylation_DNA_ligase_LigD_LigC"/>
    <property type="match status" value="1"/>
</dbReference>
<comment type="caution">
    <text evidence="4">The sequence shown here is derived from an EMBL/GenBank/DDBJ whole genome shotgun (WGS) entry which is preliminary data.</text>
</comment>
<dbReference type="Gene3D" id="3.30.1490.70">
    <property type="match status" value="1"/>
</dbReference>
<evidence type="ECO:0000259" key="3">
    <source>
        <dbReference type="PROSITE" id="PS50160"/>
    </source>
</evidence>
<dbReference type="GO" id="GO:0005524">
    <property type="term" value="F:ATP binding"/>
    <property type="evidence" value="ECO:0007669"/>
    <property type="project" value="InterPro"/>
</dbReference>
<dbReference type="Proteomes" id="UP001149009">
    <property type="component" value="Unassembled WGS sequence"/>
</dbReference>
<protein>
    <recommendedName>
        <fullName evidence="3">ATP-dependent DNA ligase family profile domain-containing protein</fullName>
    </recommendedName>
</protein>